<dbReference type="AlphaFoldDB" id="A0A813KWK5"/>
<reference evidence="1" key="1">
    <citation type="submission" date="2021-02" db="EMBL/GenBank/DDBJ databases">
        <authorList>
            <person name="Dougan E. K."/>
            <person name="Rhodes N."/>
            <person name="Thang M."/>
            <person name="Chan C."/>
        </authorList>
    </citation>
    <scope>NUCLEOTIDE SEQUENCE</scope>
</reference>
<sequence length="121" mass="13778">MKLPLLELHKSTLLQKQQAFLWLEFETASIHSAPNHRMALRLLTCAVLAVKHRQVSAQPEGEAMTIERGHKALQQQTVRDPKYNNNNKSNNNKNKNYVYLAATRFMTSLNCLSKQTFAIAA</sequence>
<gene>
    <name evidence="1" type="ORF">PGLA2088_LOCUS36289</name>
</gene>
<name>A0A813KWK5_POLGL</name>
<dbReference type="EMBL" id="CAJNNW010032101">
    <property type="protein sequence ID" value="CAE8711064.1"/>
    <property type="molecule type" value="Genomic_DNA"/>
</dbReference>
<accession>A0A813KWK5</accession>
<evidence type="ECO:0000313" key="1">
    <source>
        <dbReference type="EMBL" id="CAE8711064.1"/>
    </source>
</evidence>
<proteinExistence type="predicted"/>
<protein>
    <submittedName>
        <fullName evidence="1">Uncharacterized protein</fullName>
    </submittedName>
</protein>
<organism evidence="1 2">
    <name type="scientific">Polarella glacialis</name>
    <name type="common">Dinoflagellate</name>
    <dbReference type="NCBI Taxonomy" id="89957"/>
    <lineage>
        <taxon>Eukaryota</taxon>
        <taxon>Sar</taxon>
        <taxon>Alveolata</taxon>
        <taxon>Dinophyceae</taxon>
        <taxon>Suessiales</taxon>
        <taxon>Suessiaceae</taxon>
        <taxon>Polarella</taxon>
    </lineage>
</organism>
<evidence type="ECO:0000313" key="2">
    <source>
        <dbReference type="Proteomes" id="UP000626109"/>
    </source>
</evidence>
<dbReference type="Proteomes" id="UP000626109">
    <property type="component" value="Unassembled WGS sequence"/>
</dbReference>
<comment type="caution">
    <text evidence="1">The sequence shown here is derived from an EMBL/GenBank/DDBJ whole genome shotgun (WGS) entry which is preliminary data.</text>
</comment>